<accession>A0AAE0HZT4</accession>
<reference evidence="2" key="1">
    <citation type="journal article" date="2023" name="Mol. Phylogenet. Evol.">
        <title>Genome-scale phylogeny and comparative genomics of the fungal order Sordariales.</title>
        <authorList>
            <person name="Hensen N."/>
            <person name="Bonometti L."/>
            <person name="Westerberg I."/>
            <person name="Brannstrom I.O."/>
            <person name="Guillou S."/>
            <person name="Cros-Aarteil S."/>
            <person name="Calhoun S."/>
            <person name="Haridas S."/>
            <person name="Kuo A."/>
            <person name="Mondo S."/>
            <person name="Pangilinan J."/>
            <person name="Riley R."/>
            <person name="LaButti K."/>
            <person name="Andreopoulos B."/>
            <person name="Lipzen A."/>
            <person name="Chen C."/>
            <person name="Yan M."/>
            <person name="Daum C."/>
            <person name="Ng V."/>
            <person name="Clum A."/>
            <person name="Steindorff A."/>
            <person name="Ohm R.A."/>
            <person name="Martin F."/>
            <person name="Silar P."/>
            <person name="Natvig D.O."/>
            <person name="Lalanne C."/>
            <person name="Gautier V."/>
            <person name="Ament-Velasquez S.L."/>
            <person name="Kruys A."/>
            <person name="Hutchinson M.I."/>
            <person name="Powell A.J."/>
            <person name="Barry K."/>
            <person name="Miller A.N."/>
            <person name="Grigoriev I.V."/>
            <person name="Debuchy R."/>
            <person name="Gladieux P."/>
            <person name="Hiltunen Thoren M."/>
            <person name="Johannesson H."/>
        </authorList>
    </citation>
    <scope>NUCLEOTIDE SEQUENCE</scope>
    <source>
        <strain evidence="2">CBS 118394</strain>
    </source>
</reference>
<gene>
    <name evidence="2" type="ORF">B0H66DRAFT_274563</name>
</gene>
<organism evidence="2 3">
    <name type="scientific">Apodospora peruviana</name>
    <dbReference type="NCBI Taxonomy" id="516989"/>
    <lineage>
        <taxon>Eukaryota</taxon>
        <taxon>Fungi</taxon>
        <taxon>Dikarya</taxon>
        <taxon>Ascomycota</taxon>
        <taxon>Pezizomycotina</taxon>
        <taxon>Sordariomycetes</taxon>
        <taxon>Sordariomycetidae</taxon>
        <taxon>Sordariales</taxon>
        <taxon>Lasiosphaeriaceae</taxon>
        <taxon>Apodospora</taxon>
    </lineage>
</organism>
<reference evidence="2" key="2">
    <citation type="submission" date="2023-06" db="EMBL/GenBank/DDBJ databases">
        <authorList>
            <consortium name="Lawrence Berkeley National Laboratory"/>
            <person name="Haridas S."/>
            <person name="Hensen N."/>
            <person name="Bonometti L."/>
            <person name="Westerberg I."/>
            <person name="Brannstrom I.O."/>
            <person name="Guillou S."/>
            <person name="Cros-Aarteil S."/>
            <person name="Calhoun S."/>
            <person name="Kuo A."/>
            <person name="Mondo S."/>
            <person name="Pangilinan J."/>
            <person name="Riley R."/>
            <person name="Labutti K."/>
            <person name="Andreopoulos B."/>
            <person name="Lipzen A."/>
            <person name="Chen C."/>
            <person name="Yanf M."/>
            <person name="Daum C."/>
            <person name="Ng V."/>
            <person name="Clum A."/>
            <person name="Steindorff A."/>
            <person name="Ohm R."/>
            <person name="Martin F."/>
            <person name="Silar P."/>
            <person name="Natvig D."/>
            <person name="Lalanne C."/>
            <person name="Gautier V."/>
            <person name="Ament-Velasquez S.L."/>
            <person name="Kruys A."/>
            <person name="Hutchinson M.I."/>
            <person name="Powell A.J."/>
            <person name="Barry K."/>
            <person name="Miller A.N."/>
            <person name="Grigoriev I.V."/>
            <person name="Debuchy R."/>
            <person name="Gladieux P."/>
            <person name="Thoren M.H."/>
            <person name="Johannesson H."/>
        </authorList>
    </citation>
    <scope>NUCLEOTIDE SEQUENCE</scope>
    <source>
        <strain evidence="2">CBS 118394</strain>
    </source>
</reference>
<evidence type="ECO:0000256" key="1">
    <source>
        <dbReference type="SAM" id="SignalP"/>
    </source>
</evidence>
<dbReference type="EMBL" id="JAUEDM010000005">
    <property type="protein sequence ID" value="KAK3315988.1"/>
    <property type="molecule type" value="Genomic_DNA"/>
</dbReference>
<evidence type="ECO:0000313" key="2">
    <source>
        <dbReference type="EMBL" id="KAK3315988.1"/>
    </source>
</evidence>
<comment type="caution">
    <text evidence="2">The sequence shown here is derived from an EMBL/GenBank/DDBJ whole genome shotgun (WGS) entry which is preliminary data.</text>
</comment>
<protein>
    <recommendedName>
        <fullName evidence="4">AA1-like domain-containing protein</fullName>
    </recommendedName>
</protein>
<keyword evidence="1" id="KW-0732">Signal</keyword>
<evidence type="ECO:0000313" key="3">
    <source>
        <dbReference type="Proteomes" id="UP001283341"/>
    </source>
</evidence>
<dbReference type="AlphaFoldDB" id="A0AAE0HZT4"/>
<name>A0AAE0HZT4_9PEZI</name>
<sequence length="172" mass="18563">MKLSSVVPFLATVTAAAAAPFINPVIRPMLPVDVFNITDFYAGSIPHSVWSTTKFSISVTTIQPPTLCTAETQSYQHVGDFVQTNCTEPTVSFSLTRTGRADQGAELDIFWSLGDTGLMKGTYFIPGSQFVTSGLGTSVHEDYTGPRDFSVQNVTLVKGGGRENVDIMFNVL</sequence>
<dbReference type="Proteomes" id="UP001283341">
    <property type="component" value="Unassembled WGS sequence"/>
</dbReference>
<proteinExistence type="predicted"/>
<keyword evidence="3" id="KW-1185">Reference proteome</keyword>
<evidence type="ECO:0008006" key="4">
    <source>
        <dbReference type="Google" id="ProtNLM"/>
    </source>
</evidence>
<feature type="signal peptide" evidence="1">
    <location>
        <begin position="1"/>
        <end position="18"/>
    </location>
</feature>
<feature type="chain" id="PRO_5042250852" description="AA1-like domain-containing protein" evidence="1">
    <location>
        <begin position="19"/>
        <end position="172"/>
    </location>
</feature>